<dbReference type="HOGENOM" id="CLU_188185_0_0_5"/>
<dbReference type="eggNOG" id="ENOG502ZJNU">
    <property type="taxonomic scope" value="Bacteria"/>
</dbReference>
<evidence type="ECO:0000313" key="1">
    <source>
        <dbReference type="EMBL" id="CDN52539.1"/>
    </source>
</evidence>
<proteinExistence type="predicted"/>
<organism evidence="1 2">
    <name type="scientific">Neorhizobium galegae bv. officinalis bv. officinalis str. HAMBI 1141</name>
    <dbReference type="NCBI Taxonomy" id="1028801"/>
    <lineage>
        <taxon>Bacteria</taxon>
        <taxon>Pseudomonadati</taxon>
        <taxon>Pseudomonadota</taxon>
        <taxon>Alphaproteobacteria</taxon>
        <taxon>Hyphomicrobiales</taxon>
        <taxon>Rhizobiaceae</taxon>
        <taxon>Rhizobium/Agrobacterium group</taxon>
        <taxon>Neorhizobium</taxon>
    </lineage>
</organism>
<sequence>MPPYPEELAYLWRAYNRIRRRKGSGFAGRTPIEWTDIDAFVRNARMMLVPWEIEIIEALDDAFMSVKQSPSS</sequence>
<dbReference type="Pfam" id="PF23812">
    <property type="entry name" value="Phage_TAC_18"/>
    <property type="match status" value="1"/>
</dbReference>
<dbReference type="KEGG" id="ngl:RG1141_CH01740"/>
<dbReference type="PATRIC" id="fig|1028801.3.peg.165"/>
<name>A0A068T357_NEOGA</name>
<gene>
    <name evidence="1" type="ORF">RG1141_CH01740</name>
</gene>
<accession>A0A068T357</accession>
<reference evidence="2" key="1">
    <citation type="journal article" date="2014" name="BMC Genomics">
        <title>Genome sequencing of two Neorhizobium galegae strains reveals a noeT gene responsible for the unusual acetylation of the nodulation factors.</title>
        <authorList>
            <person name="Osterman J."/>
            <person name="Marsh J."/>
            <person name="Laine P.K."/>
            <person name="Zeng Z."/>
            <person name="Alatalo E."/>
            <person name="Sullivan J.T."/>
            <person name="Young J.P."/>
            <person name="Thomas-Oates J."/>
            <person name="Paulin L."/>
            <person name="Lindstrom K."/>
        </authorList>
    </citation>
    <scope>NUCLEOTIDE SEQUENCE [LARGE SCALE GENOMIC DNA]</scope>
    <source>
        <strain evidence="2">HAMBI 1141</strain>
    </source>
</reference>
<evidence type="ECO:0000313" key="2">
    <source>
        <dbReference type="Proteomes" id="UP000028186"/>
    </source>
</evidence>
<dbReference type="Proteomes" id="UP000028186">
    <property type="component" value="Chromosome I"/>
</dbReference>
<protein>
    <submittedName>
        <fullName evidence="1">Uncharacterized protein</fullName>
    </submittedName>
</protein>
<dbReference type="InterPro" id="IPR056919">
    <property type="entry name" value="Phage_TAC_18"/>
</dbReference>
<dbReference type="AlphaFoldDB" id="A0A068T357"/>
<dbReference type="EMBL" id="HG938355">
    <property type="protein sequence ID" value="CDN52539.1"/>
    <property type="molecule type" value="Genomic_DNA"/>
</dbReference>